<keyword evidence="1" id="KW-1133">Transmembrane helix</keyword>
<protein>
    <submittedName>
        <fullName evidence="2">Uncharacterized protein</fullName>
    </submittedName>
</protein>
<accession>A0A0F9D643</accession>
<sequence>MQILINGLVAGGCLVCFFVELISSKHSGWLWFFAISAVVNFGLALWGVTSL</sequence>
<reference evidence="2" key="1">
    <citation type="journal article" date="2015" name="Nature">
        <title>Complex archaea that bridge the gap between prokaryotes and eukaryotes.</title>
        <authorList>
            <person name="Spang A."/>
            <person name="Saw J.H."/>
            <person name="Jorgensen S.L."/>
            <person name="Zaremba-Niedzwiedzka K."/>
            <person name="Martijn J."/>
            <person name="Lind A.E."/>
            <person name="van Eijk R."/>
            <person name="Schleper C."/>
            <person name="Guy L."/>
            <person name="Ettema T.J."/>
        </authorList>
    </citation>
    <scope>NUCLEOTIDE SEQUENCE</scope>
</reference>
<evidence type="ECO:0000256" key="1">
    <source>
        <dbReference type="SAM" id="Phobius"/>
    </source>
</evidence>
<keyword evidence="1" id="KW-0472">Membrane</keyword>
<gene>
    <name evidence="2" type="ORF">LCGC14_2239170</name>
</gene>
<feature type="transmembrane region" description="Helical" evidence="1">
    <location>
        <begin position="29"/>
        <end position="48"/>
    </location>
</feature>
<organism evidence="2">
    <name type="scientific">marine sediment metagenome</name>
    <dbReference type="NCBI Taxonomy" id="412755"/>
    <lineage>
        <taxon>unclassified sequences</taxon>
        <taxon>metagenomes</taxon>
        <taxon>ecological metagenomes</taxon>
    </lineage>
</organism>
<keyword evidence="1" id="KW-0812">Transmembrane</keyword>
<dbReference type="AlphaFoldDB" id="A0A0F9D643"/>
<dbReference type="EMBL" id="LAZR01030292">
    <property type="protein sequence ID" value="KKL57059.1"/>
    <property type="molecule type" value="Genomic_DNA"/>
</dbReference>
<evidence type="ECO:0000313" key="2">
    <source>
        <dbReference type="EMBL" id="KKL57059.1"/>
    </source>
</evidence>
<feature type="transmembrane region" description="Helical" evidence="1">
    <location>
        <begin position="7"/>
        <end position="23"/>
    </location>
</feature>
<name>A0A0F9D643_9ZZZZ</name>
<comment type="caution">
    <text evidence="2">The sequence shown here is derived from an EMBL/GenBank/DDBJ whole genome shotgun (WGS) entry which is preliminary data.</text>
</comment>
<proteinExistence type="predicted"/>